<comment type="catalytic activity">
    <reaction evidence="6">
        <text>Preferential cleavage: (Ac)2-L-Lys-D-Ala-|-D-Ala. Also transpeptidation of peptidyl-alanyl moieties that are N-acyl substituents of D-alanine.</text>
        <dbReference type="EC" id="3.4.16.4"/>
    </reaction>
</comment>
<dbReference type="RefSeq" id="WP_015010629.1">
    <property type="nucleotide sequence ID" value="NC_018704.1"/>
</dbReference>
<evidence type="ECO:0000259" key="10">
    <source>
        <dbReference type="Pfam" id="PF05223"/>
    </source>
</evidence>
<dbReference type="Gene3D" id="3.90.1310.10">
    <property type="entry name" value="Penicillin-binding protein 2a (Domain 2)"/>
    <property type="match status" value="1"/>
</dbReference>
<dbReference type="GO" id="GO:0005886">
    <property type="term" value="C:plasma membrane"/>
    <property type="evidence" value="ECO:0007669"/>
    <property type="project" value="TreeGrafter"/>
</dbReference>
<dbReference type="PANTHER" id="PTHR30627">
    <property type="entry name" value="PEPTIDOGLYCAN D,D-TRANSPEPTIDASE"/>
    <property type="match status" value="1"/>
</dbReference>
<feature type="signal peptide" evidence="7">
    <location>
        <begin position="1"/>
        <end position="21"/>
    </location>
</feature>
<evidence type="ECO:0000256" key="1">
    <source>
        <dbReference type="ARBA" id="ARBA00004370"/>
    </source>
</evidence>
<dbReference type="EMBL" id="AP012050">
    <property type="protein sequence ID" value="BAM48042.1"/>
    <property type="molecule type" value="Genomic_DNA"/>
</dbReference>
<dbReference type="Gene3D" id="3.10.450.100">
    <property type="entry name" value="NTF2-like, domain 1"/>
    <property type="match status" value="1"/>
</dbReference>
<comment type="similarity">
    <text evidence="3">Belongs to the transpeptidase family.</text>
</comment>
<comment type="pathway">
    <text evidence="2">Cell wall biogenesis; peptidoglycan biosynthesis.</text>
</comment>
<dbReference type="Pfam" id="PF00905">
    <property type="entry name" value="Transpeptidase"/>
    <property type="match status" value="1"/>
</dbReference>
<dbReference type="GO" id="GO:0009252">
    <property type="term" value="P:peptidoglycan biosynthetic process"/>
    <property type="evidence" value="ECO:0007669"/>
    <property type="project" value="UniProtKB-UniPathway"/>
</dbReference>
<dbReference type="Gene3D" id="3.30.1390.30">
    <property type="entry name" value="Penicillin-binding protein 2a, domain 3"/>
    <property type="match status" value="1"/>
</dbReference>
<protein>
    <recommendedName>
        <fullName evidence="4">serine-type D-Ala-D-Ala carboxypeptidase</fullName>
        <ecNumber evidence="4">3.4.16.4</ecNumber>
    </recommendedName>
</protein>
<dbReference type="InterPro" id="IPR001460">
    <property type="entry name" value="PCN-bd_Tpept"/>
</dbReference>
<dbReference type="InterPro" id="IPR005311">
    <property type="entry name" value="PBP_dimer"/>
</dbReference>
<feature type="domain" description="Penicillin-binding protein dimerisation" evidence="9">
    <location>
        <begin position="167"/>
        <end position="327"/>
    </location>
</feature>
<evidence type="ECO:0000259" key="9">
    <source>
        <dbReference type="Pfam" id="PF03717"/>
    </source>
</evidence>
<feature type="domain" description="NTF2-like N-terminal transpeptidase" evidence="10">
    <location>
        <begin position="30"/>
        <end position="158"/>
    </location>
</feature>
<reference evidence="11 12" key="1">
    <citation type="submission" date="2011-01" db="EMBL/GenBank/DDBJ databases">
        <title>Whole genome sequence of Amphibacillus xylinus NBRC 15112.</title>
        <authorList>
            <person name="Nakazawa H."/>
            <person name="Katano Y."/>
            <person name="Nakamura S."/>
            <person name="Sasagawa M."/>
            <person name="Fukada J."/>
            <person name="Arai T."/>
            <person name="Sasakura N."/>
            <person name="Mochizuki D."/>
            <person name="Hosoyama A."/>
            <person name="Harada K."/>
            <person name="Horikawa H."/>
            <person name="Kato Y."/>
            <person name="Harada T."/>
            <person name="Sasaki K."/>
            <person name="Sekiguchi M."/>
            <person name="Hodoyama M."/>
            <person name="Nishiko R."/>
            <person name="Narita H."/>
            <person name="Hanamaki A."/>
            <person name="Hata C."/>
            <person name="Konno Y."/>
            <person name="Niimura Y."/>
            <person name="Yamazaki S."/>
            <person name="Fujita N."/>
        </authorList>
    </citation>
    <scope>NUCLEOTIDE SEQUENCE [LARGE SCALE GENOMIC DNA]</scope>
    <source>
        <strain evidence="12">ATCC 51415 / DSM 6626 / JCM 7361 / LMG 17667 / NBRC 15112 / Ep01</strain>
    </source>
</reference>
<dbReference type="Proteomes" id="UP000006294">
    <property type="component" value="Chromosome"/>
</dbReference>
<dbReference type="GO" id="GO:0009002">
    <property type="term" value="F:serine-type D-Ala-D-Ala carboxypeptidase activity"/>
    <property type="evidence" value="ECO:0007669"/>
    <property type="project" value="UniProtKB-EC"/>
</dbReference>
<comment type="subcellular location">
    <subcellularLocation>
        <location evidence="1">Membrane</location>
    </subcellularLocation>
</comment>
<evidence type="ECO:0000256" key="7">
    <source>
        <dbReference type="SAM" id="SignalP"/>
    </source>
</evidence>
<proteinExistence type="inferred from homology"/>
<dbReference type="Pfam" id="PF03717">
    <property type="entry name" value="PBP_dimer"/>
    <property type="match status" value="1"/>
</dbReference>
<dbReference type="InterPro" id="IPR012338">
    <property type="entry name" value="Beta-lactam/transpept-like"/>
</dbReference>
<dbReference type="UniPathway" id="UPA00219"/>
<dbReference type="InterPro" id="IPR050515">
    <property type="entry name" value="Beta-lactam/transpept"/>
</dbReference>
<dbReference type="Gene3D" id="3.40.710.10">
    <property type="entry name" value="DD-peptidase/beta-lactamase superfamily"/>
    <property type="match status" value="1"/>
</dbReference>
<feature type="domain" description="Penicillin-binding protein transpeptidase" evidence="8">
    <location>
        <begin position="366"/>
        <end position="674"/>
    </location>
</feature>
<dbReference type="PATRIC" id="fig|698758.3.peg.1911"/>
<feature type="chain" id="PRO_5003833991" description="serine-type D-Ala-D-Ala carboxypeptidase" evidence="7">
    <location>
        <begin position="22"/>
        <end position="683"/>
    </location>
</feature>
<dbReference type="PANTHER" id="PTHR30627:SF25">
    <property type="entry name" value="PENICILLIN-BINDING PROTEIN 3"/>
    <property type="match status" value="1"/>
</dbReference>
<accession>K0J499</accession>
<keyword evidence="7" id="KW-0732">Signal</keyword>
<evidence type="ECO:0000313" key="12">
    <source>
        <dbReference type="Proteomes" id="UP000006294"/>
    </source>
</evidence>
<dbReference type="GO" id="GO:0008658">
    <property type="term" value="F:penicillin binding"/>
    <property type="evidence" value="ECO:0007669"/>
    <property type="project" value="InterPro"/>
</dbReference>
<dbReference type="KEGG" id="axl:AXY_19100"/>
<dbReference type="PROSITE" id="PS51257">
    <property type="entry name" value="PROKAR_LIPOPROTEIN"/>
    <property type="match status" value="1"/>
</dbReference>
<dbReference type="SUPFAM" id="SSF54427">
    <property type="entry name" value="NTF2-like"/>
    <property type="match status" value="1"/>
</dbReference>
<dbReference type="AlphaFoldDB" id="K0J499"/>
<evidence type="ECO:0000256" key="3">
    <source>
        <dbReference type="ARBA" id="ARBA00007171"/>
    </source>
</evidence>
<organism evidence="11 12">
    <name type="scientific">Amphibacillus xylanus (strain ATCC 51415 / DSM 6626 / JCM 7361 / LMG 17667 / NBRC 15112 / Ep01)</name>
    <dbReference type="NCBI Taxonomy" id="698758"/>
    <lineage>
        <taxon>Bacteria</taxon>
        <taxon>Bacillati</taxon>
        <taxon>Bacillota</taxon>
        <taxon>Bacilli</taxon>
        <taxon>Bacillales</taxon>
        <taxon>Bacillaceae</taxon>
        <taxon>Amphibacillus</taxon>
    </lineage>
</organism>
<dbReference type="EC" id="3.4.16.4" evidence="4"/>
<dbReference type="InterPro" id="IPR007887">
    <property type="entry name" value="MecA_N"/>
</dbReference>
<evidence type="ECO:0000256" key="6">
    <source>
        <dbReference type="ARBA" id="ARBA00034000"/>
    </source>
</evidence>
<dbReference type="OrthoDB" id="9766847at2"/>
<dbReference type="STRING" id="698758.AXY_19100"/>
<dbReference type="InterPro" id="IPR032710">
    <property type="entry name" value="NTF2-like_dom_sf"/>
</dbReference>
<name>K0J499_AMPXN</name>
<evidence type="ECO:0000256" key="5">
    <source>
        <dbReference type="ARBA" id="ARBA00023136"/>
    </source>
</evidence>
<evidence type="ECO:0000256" key="2">
    <source>
        <dbReference type="ARBA" id="ARBA00004752"/>
    </source>
</evidence>
<dbReference type="Pfam" id="PF05223">
    <property type="entry name" value="MecA_N"/>
    <property type="match status" value="1"/>
</dbReference>
<dbReference type="GO" id="GO:0071972">
    <property type="term" value="F:peptidoglycan L,D-transpeptidase activity"/>
    <property type="evidence" value="ECO:0007669"/>
    <property type="project" value="TreeGrafter"/>
</dbReference>
<evidence type="ECO:0000259" key="8">
    <source>
        <dbReference type="Pfam" id="PF00905"/>
    </source>
</evidence>
<sequence length="683" mass="75724">MKKLSYLFMITLSLFILIACSQDEEEVILPEERFEEYIQLWSDYNFEDMYAMLSEETKATYSKADFIDRYEKIYQDLEFEELEIDYTLPEHPEPEKGEDITYPTTFPFTVKQQSIVGEIKFNAEITMVERIIQVDEDTEKSDWDVEWNPGLILPELANGGTISLVTTPTTRGEIFDRNGKGLAITETVYEIGVDPGRFTDNRDQEIEAIAELLDMSVNGIESALSQGWVADGMFVPLKTVTAHDQAYIDELMAIPPVIAQSKIGRAYPYGESLAHLIGYIGKITEEELAKDEEGVYSEHDLIGKRGIEQLFEERLRGEDGVRLIVENETSKVGIAEKPPVPGEDIHLTIDAELQKMIYDIYDGDAGTTAVIDPTTGETLALVSSPSFDPHDFTYGISQTKYNALVEDPDQPILNRFASTYSPGSAFKPITAIVGLSTGAITQNDAVDIKGLTWSQDNWGNYRVRRVSESNGPVDLTDAMMRSDNIYFAQKAVEIGGADFVSGLELLGFGTEGLPYTYPIYSSQVSNSGEIDRETLLADSGYGQGEILMTALHLATAYTPILNDGAMIQPILETSEELGQVYADDLISPSDAEYLRNALRQVVAGPRGTAKKANIKAVQLSGKTGTAELKQTSDDNNARENGWFVAYPDSHDIVMAMMIENIHNRGGSGYVVEKATAVFEALYE</sequence>
<dbReference type="HOGENOM" id="CLU_009289_5_2_9"/>
<evidence type="ECO:0000313" key="11">
    <source>
        <dbReference type="EMBL" id="BAM48042.1"/>
    </source>
</evidence>
<dbReference type="SUPFAM" id="SSF56601">
    <property type="entry name" value="beta-lactamase/transpeptidase-like"/>
    <property type="match status" value="1"/>
</dbReference>
<dbReference type="eggNOG" id="COG0768">
    <property type="taxonomic scope" value="Bacteria"/>
</dbReference>
<keyword evidence="12" id="KW-1185">Reference proteome</keyword>
<dbReference type="GO" id="GO:0071555">
    <property type="term" value="P:cell wall organization"/>
    <property type="evidence" value="ECO:0007669"/>
    <property type="project" value="TreeGrafter"/>
</dbReference>
<dbReference type="SUPFAM" id="SSF56519">
    <property type="entry name" value="Penicillin binding protein dimerisation domain"/>
    <property type="match status" value="1"/>
</dbReference>
<dbReference type="InterPro" id="IPR036138">
    <property type="entry name" value="PBP_dimer_sf"/>
</dbReference>
<dbReference type="GO" id="GO:0046677">
    <property type="term" value="P:response to antibiotic"/>
    <property type="evidence" value="ECO:0007669"/>
    <property type="project" value="InterPro"/>
</dbReference>
<keyword evidence="5" id="KW-0472">Membrane</keyword>
<gene>
    <name evidence="11" type="ordered locus">AXY_19100</name>
</gene>
<evidence type="ECO:0000256" key="4">
    <source>
        <dbReference type="ARBA" id="ARBA00012448"/>
    </source>
</evidence>